<gene>
    <name evidence="1" type="ORF">F4821DRAFT_230472</name>
</gene>
<reference evidence="1 2" key="1">
    <citation type="journal article" date="2022" name="New Phytol.">
        <title>Ecological generalism drives hyperdiversity of secondary metabolite gene clusters in xylarialean endophytes.</title>
        <authorList>
            <person name="Franco M.E.E."/>
            <person name="Wisecaver J.H."/>
            <person name="Arnold A.E."/>
            <person name="Ju Y.M."/>
            <person name="Slot J.C."/>
            <person name="Ahrendt S."/>
            <person name="Moore L.P."/>
            <person name="Eastman K.E."/>
            <person name="Scott K."/>
            <person name="Konkel Z."/>
            <person name="Mondo S.J."/>
            <person name="Kuo A."/>
            <person name="Hayes R.D."/>
            <person name="Haridas S."/>
            <person name="Andreopoulos B."/>
            <person name="Riley R."/>
            <person name="LaButti K."/>
            <person name="Pangilinan J."/>
            <person name="Lipzen A."/>
            <person name="Amirebrahimi M."/>
            <person name="Yan J."/>
            <person name="Adam C."/>
            <person name="Keymanesh K."/>
            <person name="Ng V."/>
            <person name="Louie K."/>
            <person name="Northen T."/>
            <person name="Drula E."/>
            <person name="Henrissat B."/>
            <person name="Hsieh H.M."/>
            <person name="Youens-Clark K."/>
            <person name="Lutzoni F."/>
            <person name="Miadlikowska J."/>
            <person name="Eastwood D.C."/>
            <person name="Hamelin R.C."/>
            <person name="Grigoriev I.V."/>
            <person name="U'Ren J.M."/>
        </authorList>
    </citation>
    <scope>NUCLEOTIDE SEQUENCE [LARGE SCALE GENOMIC DNA]</scope>
    <source>
        <strain evidence="1 2">ER1909</strain>
    </source>
</reference>
<sequence>MSQHKAALLDGPNLPLSVRAIATPEPGPDEVLIRVRAVAINPFDWKVQENGAFIESWPTILGADIAGDVVAVGPHVDGTATKFSQGQRVIAFSQMLTTKDIKNAGFQELVVAPITAVAPLPDTLAYEQGVVLPLGVSTAACALFQSDQIGLENRPVLGKPESNGKTLLVWGGGASVGMSAIQLAVAAGYGVVATASPKNFDLLRGLGARAVLDYHSEDIVRDLIAELKSGGEFVGVLDAIGQPETQKAAAQVASEMGGGRMTTADFPLDGLPDNVKTKWVFAPTIFEDHKEIGRMIWHDYMPEALKNGNLKPVPPPEVVGKGLDAIQAAIYKGKAGVSARKLVVLI</sequence>
<name>A0ACC0DBB7_9PEZI</name>
<dbReference type="EMBL" id="MU394293">
    <property type="protein sequence ID" value="KAI6090030.1"/>
    <property type="molecule type" value="Genomic_DNA"/>
</dbReference>
<proteinExistence type="predicted"/>
<comment type="caution">
    <text evidence="1">The sequence shown here is derived from an EMBL/GenBank/DDBJ whole genome shotgun (WGS) entry which is preliminary data.</text>
</comment>
<accession>A0ACC0DBB7</accession>
<organism evidence="1 2">
    <name type="scientific">Hypoxylon rubiginosum</name>
    <dbReference type="NCBI Taxonomy" id="110542"/>
    <lineage>
        <taxon>Eukaryota</taxon>
        <taxon>Fungi</taxon>
        <taxon>Dikarya</taxon>
        <taxon>Ascomycota</taxon>
        <taxon>Pezizomycotina</taxon>
        <taxon>Sordariomycetes</taxon>
        <taxon>Xylariomycetidae</taxon>
        <taxon>Xylariales</taxon>
        <taxon>Hypoxylaceae</taxon>
        <taxon>Hypoxylon</taxon>
    </lineage>
</organism>
<protein>
    <submittedName>
        <fullName evidence="1">Zinc binding dehydrogenase</fullName>
    </submittedName>
</protein>
<dbReference type="Proteomes" id="UP001497680">
    <property type="component" value="Unassembled WGS sequence"/>
</dbReference>
<evidence type="ECO:0000313" key="2">
    <source>
        <dbReference type="Proteomes" id="UP001497680"/>
    </source>
</evidence>
<evidence type="ECO:0000313" key="1">
    <source>
        <dbReference type="EMBL" id="KAI6090030.1"/>
    </source>
</evidence>
<keyword evidence="2" id="KW-1185">Reference proteome</keyword>